<evidence type="ECO:0000259" key="2">
    <source>
        <dbReference type="Pfam" id="PF18821"/>
    </source>
</evidence>
<dbReference type="InterPro" id="IPR043764">
    <property type="entry name" value="DUF5710"/>
</dbReference>
<feature type="compositionally biased region" description="Polar residues" evidence="1">
    <location>
        <begin position="466"/>
        <end position="480"/>
    </location>
</feature>
<feature type="compositionally biased region" description="Pro residues" evidence="1">
    <location>
        <begin position="800"/>
        <end position="814"/>
    </location>
</feature>
<feature type="compositionally biased region" description="Polar residues" evidence="1">
    <location>
        <begin position="597"/>
        <end position="613"/>
    </location>
</feature>
<feature type="region of interest" description="Disordered" evidence="1">
    <location>
        <begin position="441"/>
        <end position="628"/>
    </location>
</feature>
<evidence type="ECO:0008006" key="5">
    <source>
        <dbReference type="Google" id="ProtNLM"/>
    </source>
</evidence>
<reference evidence="4" key="1">
    <citation type="submission" date="2018-07" db="EMBL/GenBank/DDBJ databases">
        <authorList>
            <consortium name="PulseNet: The National Subtyping Network for Foodborne Disease Surveillance"/>
            <person name="Tarr C.L."/>
            <person name="Trees E."/>
            <person name="Katz L.S."/>
            <person name="Carleton-Romer H.A."/>
            <person name="Stroika S."/>
            <person name="Kucerova Z."/>
            <person name="Roache K.F."/>
            <person name="Sabol A.L."/>
            <person name="Besser J."/>
            <person name="Gerner-Smidt P."/>
        </authorList>
    </citation>
    <scope>NUCLEOTIDE SEQUENCE</scope>
    <source>
        <strain evidence="4">PNUSAS002170</strain>
    </source>
</reference>
<accession>A0A627B7B9</accession>
<dbReference type="AlphaFoldDB" id="A0A627B7B9"/>
<comment type="caution">
    <text evidence="4">The sequence shown here is derived from an EMBL/GenBank/DDBJ whole genome shotgun (WGS) entry which is preliminary data.</text>
</comment>
<feature type="compositionally biased region" description="Basic and acidic residues" evidence="1">
    <location>
        <begin position="13"/>
        <end position="22"/>
    </location>
</feature>
<evidence type="ECO:0000313" key="4">
    <source>
        <dbReference type="EMBL" id="EDB5428757.1"/>
    </source>
</evidence>
<feature type="compositionally biased region" description="Polar residues" evidence="1">
    <location>
        <begin position="534"/>
        <end position="561"/>
    </location>
</feature>
<sequence length="1157" mass="125488">MESTQTRTYLAVPHDEKDEARKAAGKLENNKSALRFDDERKVWYALPGADMEALKRWKPDPLLTGVSAGDALTQFADFLRANGADLTEKVVMDGTRQRIRMQDDNPGKKSCTYVGHLDGLPNGWFNDFRDGGKDELNTWYFSGEEGDPVAALHMKAVTAQSQWDRAEAKRILQDKKAGNVRYVHGKFGQAGHQHPYLVKKGVQAARGVHIDDKQRLLIPLQNVEGVIRSMQTIDPEGNKRLTKDAEKSGNFFVVGGTLKNGRPIICAEGYATAASGAMALRMPVVMAIDSGNLVKVAERLHQKYPDSPMLFLGDDDPPKPHRQGNPGKEAAEKAARLTGGIAVLPALTPEEKSQGLTDFNDLHQSRGLAALAEELAPLRQRLQPTTAPAADVPPELQPTETVIMNEPDNVNSEPAGLAEEESQMAAYEDWMASGQEAIPETVQPEPVPASSVAPEAAEPEIVASENTVPETAAPKTQSPDNADAAGAAPAVRKARRTKKTTPVDAKEKGSAKPAAAPKKPRQKKATAEDKQDKPQQTAPAATESQSATRADPTPSLSSLLKQESPPISPNPVPEDEEVQPVIPPVNEAAPPLRKADTSGTDENGTPDNDTPVSDATPEPDGIRFERSRQARERIDLVALEGALLHKPGNERGTQQYLLDGERAFTRYLQQGRIIMATPQASQNDRMILGALLVAKQDMVLQGNIELTGSPAFKQRAINLIAEYDLQLKLTNPEQIKMLEDAREKLRSEPGLPDEPTPLGSEASEILVHPSATNASPQPGEVPASAAPASAATARNTATAPLPPDILPQKAPAPVPMNASHDEASAGLTGTLLEHGAAPYNFRKDESHSYYARLRTAEGERVVWGITLRAAIADAGLKNNDLVTLQMTGKETVTVDVKQKGEDGKPLLDGKGQPIYRKEERERNKWTARQAIDPGVVNADTRTMTPPGELLAYSLKDWNTLQAGVEELAKKAGVSLPDWPDLPDALWMEPAGKGVPSPDRRPDNPTLPAPSRDAGKALFQAMDAEQQLKLLLVKAHGDYVQGVVLHDDVYKPVLGRLCKNARGAPHMTLNEITPDGLKPLGYGNPINNETGSFNDYVFRLNNEPQRLYAQGLEPEKRPAALQQQLGFDSAPVAPDQLVVRREQESTHRHTPTMPRPGR</sequence>
<feature type="compositionally biased region" description="Low complexity" evidence="1">
    <location>
        <begin position="482"/>
        <end position="491"/>
    </location>
</feature>
<feature type="compositionally biased region" description="Low complexity" evidence="1">
    <location>
        <begin position="782"/>
        <end position="799"/>
    </location>
</feature>
<dbReference type="Pfam" id="PF18821">
    <property type="entry name" value="LPD7"/>
    <property type="match status" value="1"/>
</dbReference>
<feature type="domain" description="DUF5710" evidence="3">
    <location>
        <begin position="7"/>
        <end position="59"/>
    </location>
</feature>
<feature type="region of interest" description="Disordered" evidence="1">
    <location>
        <begin position="989"/>
        <end position="1012"/>
    </location>
</feature>
<evidence type="ECO:0000259" key="3">
    <source>
        <dbReference type="Pfam" id="PF18974"/>
    </source>
</evidence>
<evidence type="ECO:0000256" key="1">
    <source>
        <dbReference type="SAM" id="MobiDB-lite"/>
    </source>
</evidence>
<organism evidence="4">
    <name type="scientific">Salmonella enterica</name>
    <name type="common">Salmonella choleraesuis</name>
    <dbReference type="NCBI Taxonomy" id="28901"/>
    <lineage>
        <taxon>Bacteria</taxon>
        <taxon>Pseudomonadati</taxon>
        <taxon>Pseudomonadota</taxon>
        <taxon>Gammaproteobacteria</taxon>
        <taxon>Enterobacterales</taxon>
        <taxon>Enterobacteriaceae</taxon>
        <taxon>Salmonella</taxon>
    </lineage>
</organism>
<feature type="compositionally biased region" description="Low complexity" evidence="1">
    <location>
        <begin position="448"/>
        <end position="465"/>
    </location>
</feature>
<gene>
    <name evidence="4" type="ORF">A9Y31_20860</name>
</gene>
<feature type="region of interest" description="Disordered" evidence="1">
    <location>
        <begin position="770"/>
        <end position="817"/>
    </location>
</feature>
<dbReference type="InterPro" id="IPR040677">
    <property type="entry name" value="LPD7"/>
</dbReference>
<protein>
    <recommendedName>
        <fullName evidence="5">DNA primase</fullName>
    </recommendedName>
</protein>
<feature type="domain" description="Large polyvalent protein-associated" evidence="2">
    <location>
        <begin position="651"/>
        <end position="741"/>
    </location>
</feature>
<feature type="region of interest" description="Disordered" evidence="1">
    <location>
        <begin position="1"/>
        <end position="25"/>
    </location>
</feature>
<name>A0A627B7B9_SALER</name>
<proteinExistence type="predicted"/>
<dbReference type="Pfam" id="PF18974">
    <property type="entry name" value="DUF5710"/>
    <property type="match status" value="1"/>
</dbReference>
<dbReference type="EMBL" id="AALNVM010000022">
    <property type="protein sequence ID" value="EDB5428757.1"/>
    <property type="molecule type" value="Genomic_DNA"/>
</dbReference>
<feature type="region of interest" description="Disordered" evidence="1">
    <location>
        <begin position="308"/>
        <end position="330"/>
    </location>
</feature>